<feature type="transmembrane region" description="Helical" evidence="1">
    <location>
        <begin position="6"/>
        <end position="29"/>
    </location>
</feature>
<dbReference type="EMBL" id="JACHMB010000001">
    <property type="protein sequence ID" value="MBB5773502.1"/>
    <property type="molecule type" value="Genomic_DNA"/>
</dbReference>
<reference evidence="2 3" key="1">
    <citation type="submission" date="2020-08" db="EMBL/GenBank/DDBJ databases">
        <title>Sequencing the genomes of 1000 actinobacteria strains.</title>
        <authorList>
            <person name="Klenk H.-P."/>
        </authorList>
    </citation>
    <scope>NUCLEOTIDE SEQUENCE [LARGE SCALE GENOMIC DNA]</scope>
    <source>
        <strain evidence="2 3">DSM 45507</strain>
    </source>
</reference>
<evidence type="ECO:0000313" key="2">
    <source>
        <dbReference type="EMBL" id="MBB5773502.1"/>
    </source>
</evidence>
<dbReference type="Proteomes" id="UP000579153">
    <property type="component" value="Unassembled WGS sequence"/>
</dbReference>
<sequence>MGHGRLGLGFAGMATLLPFILLGLGIAVWRSSPRTSRVLTWIGAGAALVTAAYYAL</sequence>
<protein>
    <submittedName>
        <fullName evidence="2">Uncharacterized protein</fullName>
    </submittedName>
</protein>
<feature type="transmembrane region" description="Helical" evidence="1">
    <location>
        <begin position="38"/>
        <end position="55"/>
    </location>
</feature>
<organism evidence="2 3">
    <name type="scientific">Nonomuraea jabiensis</name>
    <dbReference type="NCBI Taxonomy" id="882448"/>
    <lineage>
        <taxon>Bacteria</taxon>
        <taxon>Bacillati</taxon>
        <taxon>Actinomycetota</taxon>
        <taxon>Actinomycetes</taxon>
        <taxon>Streptosporangiales</taxon>
        <taxon>Streptosporangiaceae</taxon>
        <taxon>Nonomuraea</taxon>
    </lineage>
</organism>
<name>A0A7W9L7I3_9ACTN</name>
<accession>A0A7W9L7I3</accession>
<keyword evidence="3" id="KW-1185">Reference proteome</keyword>
<dbReference type="AlphaFoldDB" id="A0A7W9L7I3"/>
<keyword evidence="1" id="KW-0472">Membrane</keyword>
<proteinExistence type="predicted"/>
<keyword evidence="1" id="KW-1133">Transmembrane helix</keyword>
<evidence type="ECO:0000313" key="3">
    <source>
        <dbReference type="Proteomes" id="UP000579153"/>
    </source>
</evidence>
<gene>
    <name evidence="2" type="ORF">HD596_000258</name>
</gene>
<comment type="caution">
    <text evidence="2">The sequence shown here is derived from an EMBL/GenBank/DDBJ whole genome shotgun (WGS) entry which is preliminary data.</text>
</comment>
<evidence type="ECO:0000256" key="1">
    <source>
        <dbReference type="SAM" id="Phobius"/>
    </source>
</evidence>
<keyword evidence="1" id="KW-0812">Transmembrane</keyword>